<comment type="caution">
    <text evidence="3">The sequence shown here is derived from an EMBL/GenBank/DDBJ whole genome shotgun (WGS) entry which is preliminary data.</text>
</comment>
<reference evidence="3 4" key="1">
    <citation type="submission" date="2020-08" db="EMBL/GenBank/DDBJ databases">
        <title>Genomic Encyclopedia of Type Strains, Phase IV (KMG-IV): sequencing the most valuable type-strain genomes for metagenomic binning, comparative biology and taxonomic classification.</title>
        <authorList>
            <person name="Goeker M."/>
        </authorList>
    </citation>
    <scope>NUCLEOTIDE SEQUENCE [LARGE SCALE GENOMIC DNA]</scope>
    <source>
        <strain evidence="3 4">DSM 40141</strain>
    </source>
</reference>
<evidence type="ECO:0000256" key="1">
    <source>
        <dbReference type="SAM" id="Coils"/>
    </source>
</evidence>
<name>A0A7X0HE43_9ACTN</name>
<feature type="region of interest" description="Disordered" evidence="2">
    <location>
        <begin position="77"/>
        <end position="123"/>
    </location>
</feature>
<dbReference type="RefSeq" id="WP_185029787.1">
    <property type="nucleotide sequence ID" value="NZ_BNBN01000005.1"/>
</dbReference>
<feature type="coiled-coil region" evidence="1">
    <location>
        <begin position="9"/>
        <end position="43"/>
    </location>
</feature>
<sequence>MTHEDDEALQDAVARCQAVERALEDAQRRYRRAQEASALAEAERVRTGRAAARAESTLAALLAQQEATVATLTAVLERQAPRRRLGARPSATGGRQEGPLAGPPGDPSDTDPHGTPHQVSPPR</sequence>
<organism evidence="3 4">
    <name type="scientific">Streptomyces candidus</name>
    <dbReference type="NCBI Taxonomy" id="67283"/>
    <lineage>
        <taxon>Bacteria</taxon>
        <taxon>Bacillati</taxon>
        <taxon>Actinomycetota</taxon>
        <taxon>Actinomycetes</taxon>
        <taxon>Kitasatosporales</taxon>
        <taxon>Streptomycetaceae</taxon>
        <taxon>Streptomyces</taxon>
    </lineage>
</organism>
<keyword evidence="1" id="KW-0175">Coiled coil</keyword>
<keyword evidence="4" id="KW-1185">Reference proteome</keyword>
<dbReference type="Proteomes" id="UP000540423">
    <property type="component" value="Unassembled WGS sequence"/>
</dbReference>
<protein>
    <submittedName>
        <fullName evidence="3">Uncharacterized protein</fullName>
    </submittedName>
</protein>
<gene>
    <name evidence="3" type="ORF">HNQ79_002388</name>
</gene>
<evidence type="ECO:0000313" key="3">
    <source>
        <dbReference type="EMBL" id="MBB6435925.1"/>
    </source>
</evidence>
<proteinExistence type="predicted"/>
<accession>A0A7X0HE43</accession>
<evidence type="ECO:0000256" key="2">
    <source>
        <dbReference type="SAM" id="MobiDB-lite"/>
    </source>
</evidence>
<evidence type="ECO:0000313" key="4">
    <source>
        <dbReference type="Proteomes" id="UP000540423"/>
    </source>
</evidence>
<dbReference type="EMBL" id="JACHEM010000005">
    <property type="protein sequence ID" value="MBB6435925.1"/>
    <property type="molecule type" value="Genomic_DNA"/>
</dbReference>
<dbReference type="AlphaFoldDB" id="A0A7X0HE43"/>